<dbReference type="SUPFAM" id="SSF57535">
    <property type="entry name" value="Complement control module/SCR domain"/>
    <property type="match status" value="7"/>
</dbReference>
<feature type="disulfide bond" evidence="4">
    <location>
        <begin position="295"/>
        <end position="322"/>
    </location>
</feature>
<evidence type="ECO:0000256" key="2">
    <source>
        <dbReference type="ARBA" id="ARBA00022737"/>
    </source>
</evidence>
<sequence length="618" mass="67361">KNLKIMKKIKELLCLLIIFAAQVRSFDERGCKGLMELVVIIDGSDSINEPDYNSLKRSMTSLVQSLDIQEAEIRISFIVFSSDIALETPLVGNKPQALQTAATLPHPRDGTNTWMALEAMYKIVSKQQREGVPIVGVVLTDGISKNKTKTTYAANALKDLGVTMYSIGVTDIKNKEELNNIASSPENVITFQTFDELAAKLESLVKLVCPKCPPNPLLPHSLTVPGDYIVDTVIEYHCMDGYIPDGNNTIKCQRDQTWTKLEYACLSDCKDPPILEHTTLELAGRLEGSTTKYKCETGSVLEGTPETICKEDGTWSKPTFKCRADCGLPTIIKYSTLSPGGNLQGDKRTYTCASSTVQEGNPVIECLSSGMWSQTDLYCRPICGEPPAIDRAVISAGGIVEGSTRTYTCNVNTVTEGSTMITCGPTGKWSATSLYCRPDCGPPPMVERAVIQEYLNMIEGVRLPGTVEGVTRYYQCQSNTVAEGSDSTICQINGQWSATNLYCRPNCGQPPSIDRSTVIFDGTLEGQTASYTCLQNTKTEGTTTITCGNNGMWSSTNLYCRPNCGPPPKIKRAIISKGSSFEGSTRTYTCQGNTVTEGLTSITCGINGQWSKTNLYCR</sequence>
<dbReference type="InterPro" id="IPR036465">
    <property type="entry name" value="vWFA_dom_sf"/>
</dbReference>
<keyword evidence="3 4" id="KW-1015">Disulfide bond</keyword>
<dbReference type="AlphaFoldDB" id="A0A8W8N8L2"/>
<dbReference type="InterPro" id="IPR002035">
    <property type="entry name" value="VWF_A"/>
</dbReference>
<dbReference type="SMART" id="SM00032">
    <property type="entry name" value="CCP"/>
    <property type="match status" value="7"/>
</dbReference>
<proteinExistence type="predicted"/>
<dbReference type="Gene3D" id="2.10.70.10">
    <property type="entry name" value="Complement Module, domain 1"/>
    <property type="match status" value="7"/>
</dbReference>
<evidence type="ECO:0000256" key="4">
    <source>
        <dbReference type="PROSITE-ProRule" id="PRU00302"/>
    </source>
</evidence>
<reference evidence="8" key="1">
    <citation type="submission" date="2022-08" db="UniProtKB">
        <authorList>
            <consortium name="EnsemblMetazoa"/>
        </authorList>
    </citation>
    <scope>IDENTIFICATION</scope>
    <source>
        <strain evidence="8">05x7-T-G4-1.051#20</strain>
    </source>
</reference>
<keyword evidence="4" id="KW-0768">Sushi</keyword>
<feature type="domain" description="Sushi" evidence="7">
    <location>
        <begin position="267"/>
        <end position="324"/>
    </location>
</feature>
<evidence type="ECO:0000259" key="6">
    <source>
        <dbReference type="PROSITE" id="PS50234"/>
    </source>
</evidence>
<dbReference type="InterPro" id="IPR000436">
    <property type="entry name" value="Sushi_SCR_CCP_dom"/>
</dbReference>
<dbReference type="PRINTS" id="PR00453">
    <property type="entry name" value="VWFADOMAIN"/>
</dbReference>
<evidence type="ECO:0000256" key="5">
    <source>
        <dbReference type="SAM" id="SignalP"/>
    </source>
</evidence>
<dbReference type="PANTHER" id="PTHR45656">
    <property type="entry name" value="PROTEIN CBR-CLEC-78"/>
    <property type="match status" value="1"/>
</dbReference>
<protein>
    <recommendedName>
        <fullName evidence="10">Sushi, von Willebrand factor type A, EGF and pentraxin domain-containing protein 1</fullName>
    </recommendedName>
</protein>
<evidence type="ECO:0008006" key="10">
    <source>
        <dbReference type="Google" id="ProtNLM"/>
    </source>
</evidence>
<dbReference type="PANTHER" id="PTHR45656:SF4">
    <property type="entry name" value="PROTEIN CBR-CLEC-78"/>
    <property type="match status" value="1"/>
</dbReference>
<dbReference type="InterPro" id="IPR051277">
    <property type="entry name" value="SEZ6_CSMD_C4BPB_Regulators"/>
</dbReference>
<dbReference type="PROSITE" id="PS50923">
    <property type="entry name" value="SUSHI"/>
    <property type="match status" value="3"/>
</dbReference>
<evidence type="ECO:0000313" key="9">
    <source>
        <dbReference type="Proteomes" id="UP000005408"/>
    </source>
</evidence>
<dbReference type="Proteomes" id="UP000005408">
    <property type="component" value="Unassembled WGS sequence"/>
</dbReference>
<dbReference type="EnsemblMetazoa" id="G4759.2">
    <property type="protein sequence ID" value="G4759.2:cds"/>
    <property type="gene ID" value="G4759"/>
</dbReference>
<dbReference type="PROSITE" id="PS50234">
    <property type="entry name" value="VWFA"/>
    <property type="match status" value="1"/>
</dbReference>
<dbReference type="InterPro" id="IPR035976">
    <property type="entry name" value="Sushi/SCR/CCP_sf"/>
</dbReference>
<feature type="domain" description="VWFA" evidence="6">
    <location>
        <begin position="36"/>
        <end position="208"/>
    </location>
</feature>
<evidence type="ECO:0000313" key="8">
    <source>
        <dbReference type="EnsemblMetazoa" id="G4759.2:cds"/>
    </source>
</evidence>
<keyword evidence="9" id="KW-1185">Reference proteome</keyword>
<dbReference type="Pfam" id="PF00084">
    <property type="entry name" value="Sushi"/>
    <property type="match status" value="6"/>
</dbReference>
<comment type="caution">
    <text evidence="4">Lacks conserved residue(s) required for the propagation of feature annotation.</text>
</comment>
<dbReference type="Pfam" id="PF00092">
    <property type="entry name" value="VWA"/>
    <property type="match status" value="1"/>
</dbReference>
<dbReference type="SMART" id="SM00327">
    <property type="entry name" value="VWA"/>
    <property type="match status" value="1"/>
</dbReference>
<feature type="chain" id="PRO_5036474149" description="Sushi, von Willebrand factor type A, EGF and pentraxin domain-containing protein 1" evidence="5">
    <location>
        <begin position="26"/>
        <end position="618"/>
    </location>
</feature>
<dbReference type="SUPFAM" id="SSF53300">
    <property type="entry name" value="vWA-like"/>
    <property type="match status" value="1"/>
</dbReference>
<evidence type="ECO:0000256" key="1">
    <source>
        <dbReference type="ARBA" id="ARBA00022729"/>
    </source>
</evidence>
<dbReference type="Gene3D" id="3.40.50.410">
    <property type="entry name" value="von Willebrand factor, type A domain"/>
    <property type="match status" value="1"/>
</dbReference>
<feature type="domain" description="Sushi" evidence="7">
    <location>
        <begin position="505"/>
        <end position="562"/>
    </location>
</feature>
<dbReference type="CDD" id="cd00033">
    <property type="entry name" value="CCP"/>
    <property type="match status" value="6"/>
</dbReference>
<evidence type="ECO:0000256" key="3">
    <source>
        <dbReference type="ARBA" id="ARBA00023157"/>
    </source>
</evidence>
<feature type="domain" description="Sushi" evidence="7">
    <location>
        <begin position="381"/>
        <end position="438"/>
    </location>
</feature>
<evidence type="ECO:0000259" key="7">
    <source>
        <dbReference type="PROSITE" id="PS50923"/>
    </source>
</evidence>
<keyword evidence="1 5" id="KW-0732">Signal</keyword>
<dbReference type="CDD" id="cd01450">
    <property type="entry name" value="vWFA_subfamily_ECM"/>
    <property type="match status" value="1"/>
</dbReference>
<feature type="signal peptide" evidence="5">
    <location>
        <begin position="1"/>
        <end position="25"/>
    </location>
</feature>
<accession>A0A8W8N8L2</accession>
<feature type="disulfide bond" evidence="4">
    <location>
        <begin position="533"/>
        <end position="560"/>
    </location>
</feature>
<feature type="disulfide bond" evidence="4">
    <location>
        <begin position="409"/>
        <end position="436"/>
    </location>
</feature>
<organism evidence="8 9">
    <name type="scientific">Magallana gigas</name>
    <name type="common">Pacific oyster</name>
    <name type="synonym">Crassostrea gigas</name>
    <dbReference type="NCBI Taxonomy" id="29159"/>
    <lineage>
        <taxon>Eukaryota</taxon>
        <taxon>Metazoa</taxon>
        <taxon>Spiralia</taxon>
        <taxon>Lophotrochozoa</taxon>
        <taxon>Mollusca</taxon>
        <taxon>Bivalvia</taxon>
        <taxon>Autobranchia</taxon>
        <taxon>Pteriomorphia</taxon>
        <taxon>Ostreida</taxon>
        <taxon>Ostreoidea</taxon>
        <taxon>Ostreidae</taxon>
        <taxon>Magallana</taxon>
    </lineage>
</organism>
<name>A0A8W8N8L2_MAGGI</name>
<keyword evidence="2" id="KW-0677">Repeat</keyword>